<dbReference type="SUPFAM" id="SSF48452">
    <property type="entry name" value="TPR-like"/>
    <property type="match status" value="1"/>
</dbReference>
<evidence type="ECO:0008006" key="5">
    <source>
        <dbReference type="Google" id="ProtNLM"/>
    </source>
</evidence>
<feature type="region of interest" description="Disordered" evidence="2">
    <location>
        <begin position="192"/>
        <end position="303"/>
    </location>
</feature>
<organism evidence="3 4">
    <name type="scientific">Oerskovia jenensis</name>
    <dbReference type="NCBI Taxonomy" id="162169"/>
    <lineage>
        <taxon>Bacteria</taxon>
        <taxon>Bacillati</taxon>
        <taxon>Actinomycetota</taxon>
        <taxon>Actinomycetes</taxon>
        <taxon>Micrococcales</taxon>
        <taxon>Cellulomonadaceae</taxon>
        <taxon>Oerskovia</taxon>
    </lineage>
</organism>
<sequence>MRTRRLRRRTLLLLLPCPLLIVALVLGTKLVFLPVIASYASGRYEASDYSEAATNFDLQKTMNIVDPWKAWFNTGTAHHRAGDDTTAISDLHRAYDLAEDEEPLVRCEIQVNLSISYETAGDFEASMGEDFLSQKSALEEALAAREAGRDYDSFLIDPFGTGDELVPEDLQDQATEWFSFAERSYATAEQVRGWPGCEAQPPEAKEQNEASVQRLRDKQQQAKDAQPPEPQDPQSGDQGEEPPPEADQSEQERAEAERQEKLQQQNSEARGDEDQSRQEYQEYFGGEDPADGSGEGGGSAKNW</sequence>
<dbReference type="PROSITE" id="PS50005">
    <property type="entry name" value="TPR"/>
    <property type="match status" value="1"/>
</dbReference>
<keyword evidence="4" id="KW-1185">Reference proteome</keyword>
<keyword evidence="1" id="KW-0802">TPR repeat</keyword>
<dbReference type="InterPro" id="IPR011990">
    <property type="entry name" value="TPR-like_helical_dom_sf"/>
</dbReference>
<feature type="compositionally biased region" description="Basic and acidic residues" evidence="2">
    <location>
        <begin position="269"/>
        <end position="280"/>
    </location>
</feature>
<name>A0ABS2LGU2_9CELL</name>
<protein>
    <recommendedName>
        <fullName evidence="5">Tetratricopeptide repeat protein</fullName>
    </recommendedName>
</protein>
<dbReference type="EMBL" id="JAFBBO010000001">
    <property type="protein sequence ID" value="MBM7479641.1"/>
    <property type="molecule type" value="Genomic_DNA"/>
</dbReference>
<dbReference type="Gene3D" id="1.25.40.10">
    <property type="entry name" value="Tetratricopeptide repeat domain"/>
    <property type="match status" value="1"/>
</dbReference>
<dbReference type="RefSeq" id="WP_205307538.1">
    <property type="nucleotide sequence ID" value="NZ_BAAAVF010000011.1"/>
</dbReference>
<evidence type="ECO:0000313" key="3">
    <source>
        <dbReference type="EMBL" id="MBM7479641.1"/>
    </source>
</evidence>
<feature type="compositionally biased region" description="Basic and acidic residues" evidence="2">
    <location>
        <begin position="203"/>
        <end position="221"/>
    </location>
</feature>
<feature type="compositionally biased region" description="Basic and acidic residues" evidence="2">
    <location>
        <begin position="250"/>
        <end position="261"/>
    </location>
</feature>
<evidence type="ECO:0000256" key="1">
    <source>
        <dbReference type="PROSITE-ProRule" id="PRU00339"/>
    </source>
</evidence>
<feature type="compositionally biased region" description="Gly residues" evidence="2">
    <location>
        <begin position="293"/>
        <end position="303"/>
    </location>
</feature>
<feature type="compositionally biased region" description="Acidic residues" evidence="2">
    <location>
        <begin position="238"/>
        <end position="249"/>
    </location>
</feature>
<reference evidence="3 4" key="1">
    <citation type="submission" date="2021-01" db="EMBL/GenBank/DDBJ databases">
        <title>Sequencing the genomes of 1000 actinobacteria strains.</title>
        <authorList>
            <person name="Klenk H.-P."/>
        </authorList>
    </citation>
    <scope>NUCLEOTIDE SEQUENCE [LARGE SCALE GENOMIC DNA]</scope>
    <source>
        <strain evidence="3 4">DSM 46000</strain>
    </source>
</reference>
<evidence type="ECO:0000313" key="4">
    <source>
        <dbReference type="Proteomes" id="UP000698059"/>
    </source>
</evidence>
<accession>A0ABS2LGU2</accession>
<dbReference type="InterPro" id="IPR019734">
    <property type="entry name" value="TPR_rpt"/>
</dbReference>
<evidence type="ECO:0000256" key="2">
    <source>
        <dbReference type="SAM" id="MobiDB-lite"/>
    </source>
</evidence>
<comment type="caution">
    <text evidence="3">The sequence shown here is derived from an EMBL/GenBank/DDBJ whole genome shotgun (WGS) entry which is preliminary data.</text>
</comment>
<proteinExistence type="predicted"/>
<dbReference type="Proteomes" id="UP000698059">
    <property type="component" value="Unassembled WGS sequence"/>
</dbReference>
<gene>
    <name evidence="3" type="ORF">JOD49_002561</name>
</gene>
<feature type="repeat" description="TPR" evidence="1">
    <location>
        <begin position="68"/>
        <end position="101"/>
    </location>
</feature>